<proteinExistence type="predicted"/>
<dbReference type="STRING" id="477690.SAMN05216474_1202"/>
<dbReference type="InterPro" id="IPR034660">
    <property type="entry name" value="DinB/YfiT-like"/>
</dbReference>
<evidence type="ECO:0000313" key="2">
    <source>
        <dbReference type="EMBL" id="SFT54241.1"/>
    </source>
</evidence>
<reference evidence="2 3" key="1">
    <citation type="submission" date="2016-10" db="EMBL/GenBank/DDBJ databases">
        <authorList>
            <person name="de Groot N.N."/>
        </authorList>
    </citation>
    <scope>NUCLEOTIDE SEQUENCE [LARGE SCALE GENOMIC DNA]</scope>
    <source>
        <strain evidence="2 3">CGMCC 1.7005</strain>
    </source>
</reference>
<dbReference type="AlphaFoldDB" id="A0A1I6YVI2"/>
<evidence type="ECO:0000259" key="1">
    <source>
        <dbReference type="Pfam" id="PF12867"/>
    </source>
</evidence>
<dbReference type="InterPro" id="IPR024775">
    <property type="entry name" value="DinB-like"/>
</dbReference>
<dbReference type="SUPFAM" id="SSF109854">
    <property type="entry name" value="DinB/YfiT-like putative metalloenzymes"/>
    <property type="match status" value="1"/>
</dbReference>
<dbReference type="EMBL" id="FPAS01000001">
    <property type="protein sequence ID" value="SFT54241.1"/>
    <property type="molecule type" value="Genomic_DNA"/>
</dbReference>
<dbReference type="Pfam" id="PF12867">
    <property type="entry name" value="DinB_2"/>
    <property type="match status" value="1"/>
</dbReference>
<name>A0A1I6YVI2_9FLAO</name>
<dbReference type="RefSeq" id="WP_090247403.1">
    <property type="nucleotide sequence ID" value="NZ_FPAS01000001.1"/>
</dbReference>
<accession>A0A1I6YVI2</accession>
<dbReference type="Gene3D" id="1.20.120.450">
    <property type="entry name" value="dinb family like domain"/>
    <property type="match status" value="1"/>
</dbReference>
<gene>
    <name evidence="2" type="ORF">SAMN05216474_1202</name>
</gene>
<dbReference type="Proteomes" id="UP000236454">
    <property type="component" value="Unassembled WGS sequence"/>
</dbReference>
<evidence type="ECO:0000313" key="3">
    <source>
        <dbReference type="Proteomes" id="UP000236454"/>
    </source>
</evidence>
<sequence>MNSTIILQHLNETRRRSILLWKSVPEEHLLWRPDTEAMNFLEIVRHVVGADHGWLKILQGENMRNYSSPFTNRAFSTVEDELKFAAPFRAEFLDYIQNLQGQELLKKDLAHPGVAELKIRGEYILRTAYHEAVHAGQFLNYMRQLNIDRPNIWD</sequence>
<organism evidence="2 3">
    <name type="scientific">Lishizhenia tianjinensis</name>
    <dbReference type="NCBI Taxonomy" id="477690"/>
    <lineage>
        <taxon>Bacteria</taxon>
        <taxon>Pseudomonadati</taxon>
        <taxon>Bacteroidota</taxon>
        <taxon>Flavobacteriia</taxon>
        <taxon>Flavobacteriales</taxon>
        <taxon>Crocinitomicaceae</taxon>
        <taxon>Lishizhenia</taxon>
    </lineage>
</organism>
<dbReference type="OrthoDB" id="119432at2"/>
<protein>
    <submittedName>
        <fullName evidence="2">DinB superfamily protein</fullName>
    </submittedName>
</protein>
<keyword evidence="3" id="KW-1185">Reference proteome</keyword>
<feature type="domain" description="DinB-like" evidence="1">
    <location>
        <begin position="10"/>
        <end position="137"/>
    </location>
</feature>